<reference evidence="2" key="1">
    <citation type="submission" date="2013-02" db="EMBL/GenBank/DDBJ databases">
        <authorList>
            <person name="Hughes D."/>
        </authorList>
    </citation>
    <scope>NUCLEOTIDE SEQUENCE</scope>
    <source>
        <strain>Durham</strain>
        <strain evidence="2">NC isolate 2 -- Noor lab</strain>
    </source>
</reference>
<dbReference type="AlphaFoldDB" id="T1GYA3"/>
<dbReference type="Gene3D" id="3.30.420.40">
    <property type="match status" value="2"/>
</dbReference>
<dbReference type="InterPro" id="IPR004000">
    <property type="entry name" value="Actin"/>
</dbReference>
<dbReference type="STRING" id="36166.T1GYA3"/>
<accession>T1GYA3</accession>
<reference evidence="1" key="2">
    <citation type="submission" date="2015-06" db="UniProtKB">
        <authorList>
            <consortium name="EnsemblMetazoa"/>
        </authorList>
    </citation>
    <scope>IDENTIFICATION</scope>
</reference>
<evidence type="ECO:0000313" key="2">
    <source>
        <dbReference type="Proteomes" id="UP000015102"/>
    </source>
</evidence>
<dbReference type="Proteomes" id="UP000015102">
    <property type="component" value="Unassembled WGS sequence"/>
</dbReference>
<sequence length="175" mass="19423">MRDGGEFNLHDNVGGTVSSICQDLESIWTYVLEKKLKIDLSTLPQYSAVLVVPDIHSPTYLKLLTTIILKHMHFGSCMVIQESVAATFGAGLGYACVVDIGDQKTSISCVEDGVSQSKSRIKLDYGGGDVNQVLNTLFFKNKKFQNLGMDFRIPRNAVILKNCKEKLCRLDIEMD</sequence>
<dbReference type="EMBL" id="CAQQ02176640">
    <property type="status" value="NOT_ANNOTATED_CDS"/>
    <property type="molecule type" value="Genomic_DNA"/>
</dbReference>
<evidence type="ECO:0000313" key="1">
    <source>
        <dbReference type="EnsemblMetazoa" id="MESCA008826-PA"/>
    </source>
</evidence>
<protein>
    <submittedName>
        <fullName evidence="1">Uncharacterized protein</fullName>
    </submittedName>
</protein>
<organism evidence="1 2">
    <name type="scientific">Megaselia scalaris</name>
    <name type="common">Humpbacked fly</name>
    <name type="synonym">Phora scalaris</name>
    <dbReference type="NCBI Taxonomy" id="36166"/>
    <lineage>
        <taxon>Eukaryota</taxon>
        <taxon>Metazoa</taxon>
        <taxon>Ecdysozoa</taxon>
        <taxon>Arthropoda</taxon>
        <taxon>Hexapoda</taxon>
        <taxon>Insecta</taxon>
        <taxon>Pterygota</taxon>
        <taxon>Neoptera</taxon>
        <taxon>Endopterygota</taxon>
        <taxon>Diptera</taxon>
        <taxon>Brachycera</taxon>
        <taxon>Muscomorpha</taxon>
        <taxon>Platypezoidea</taxon>
        <taxon>Phoridae</taxon>
        <taxon>Megaseliini</taxon>
        <taxon>Megaselia</taxon>
    </lineage>
</organism>
<dbReference type="PANTHER" id="PTHR11937">
    <property type="entry name" value="ACTIN"/>
    <property type="match status" value="1"/>
</dbReference>
<dbReference type="InterPro" id="IPR043129">
    <property type="entry name" value="ATPase_NBD"/>
</dbReference>
<dbReference type="EnsemblMetazoa" id="MESCA008826-RA">
    <property type="protein sequence ID" value="MESCA008826-PA"/>
    <property type="gene ID" value="MESCA008826"/>
</dbReference>
<name>T1GYA3_MEGSC</name>
<dbReference type="Pfam" id="PF00022">
    <property type="entry name" value="Actin"/>
    <property type="match status" value="1"/>
</dbReference>
<dbReference type="EMBL" id="CAQQ02176639">
    <property type="status" value="NOT_ANNOTATED_CDS"/>
    <property type="molecule type" value="Genomic_DNA"/>
</dbReference>
<dbReference type="OMA" id="IERIWTY"/>
<proteinExistence type="predicted"/>
<dbReference type="Gene3D" id="3.90.640.10">
    <property type="entry name" value="Actin, Chain A, domain 4"/>
    <property type="match status" value="1"/>
</dbReference>
<dbReference type="HOGENOM" id="CLU_1536307_0_0_1"/>
<keyword evidence="2" id="KW-1185">Reference proteome</keyword>
<dbReference type="SUPFAM" id="SSF53067">
    <property type="entry name" value="Actin-like ATPase domain"/>
    <property type="match status" value="2"/>
</dbReference>